<reference evidence="1 2" key="1">
    <citation type="submission" date="2016-10" db="EMBL/GenBank/DDBJ databases">
        <title>Comparative genome analysis of multiple Pseudomonas spp. focuses on biocontrol and plant growth promoting traits.</title>
        <authorList>
            <person name="Tao X.-Y."/>
            <person name="Taylor C.G."/>
        </authorList>
    </citation>
    <scope>NUCLEOTIDE SEQUENCE [LARGE SCALE GENOMIC DNA]</scope>
    <source>
        <strain evidence="1 2">37D10</strain>
    </source>
</reference>
<protein>
    <submittedName>
        <fullName evidence="1">Uncharacterized protein</fullName>
    </submittedName>
</protein>
<sequence>MKHYKILCYKSEFHEFKNRSNDYIREMPAKEHDQFSLLMAIGPEGAVGFDTTPQGCSAISSLVSKCYLVDLCRLNIQAPQEKYTGHMPRLLFRDKNGGFEKLRNEHIKYENDVKKYKILSRHGHADKPTASTLASLLQDKSLSIINKDLYDALQETCHYILTPVISGEHGRDAFIVFSSNLDFFFNEFQSIVGDSGEITFVDSTSKLVYD</sequence>
<organism evidence="1 2">
    <name type="scientific">Pseudomonas brassicacearum</name>
    <dbReference type="NCBI Taxonomy" id="930166"/>
    <lineage>
        <taxon>Bacteria</taxon>
        <taxon>Pseudomonadati</taxon>
        <taxon>Pseudomonadota</taxon>
        <taxon>Gammaproteobacteria</taxon>
        <taxon>Pseudomonadales</taxon>
        <taxon>Pseudomonadaceae</taxon>
        <taxon>Pseudomonas</taxon>
    </lineage>
</organism>
<evidence type="ECO:0000313" key="1">
    <source>
        <dbReference type="EMBL" id="ROM89573.1"/>
    </source>
</evidence>
<dbReference type="AlphaFoldDB" id="A0A423GIQ0"/>
<name>A0A423GIQ0_9PSED</name>
<dbReference type="EMBL" id="MOBI01000041">
    <property type="protein sequence ID" value="ROM89573.1"/>
    <property type="molecule type" value="Genomic_DNA"/>
</dbReference>
<proteinExistence type="predicted"/>
<gene>
    <name evidence="1" type="ORF">BK658_27955</name>
</gene>
<accession>A0A423GIQ0</accession>
<evidence type="ECO:0000313" key="2">
    <source>
        <dbReference type="Proteomes" id="UP000284684"/>
    </source>
</evidence>
<comment type="caution">
    <text evidence="1">The sequence shown here is derived from an EMBL/GenBank/DDBJ whole genome shotgun (WGS) entry which is preliminary data.</text>
</comment>
<dbReference type="Proteomes" id="UP000284684">
    <property type="component" value="Unassembled WGS sequence"/>
</dbReference>
<dbReference type="RefSeq" id="WP_123585301.1">
    <property type="nucleotide sequence ID" value="NZ_MOBI01000041.1"/>
</dbReference>